<dbReference type="GeneID" id="36589963"/>
<accession>A0A2J6SN69</accession>
<evidence type="ECO:0000313" key="3">
    <source>
        <dbReference type="Proteomes" id="UP000235371"/>
    </source>
</evidence>
<keyword evidence="1" id="KW-1133">Transmembrane helix</keyword>
<protein>
    <submittedName>
        <fullName evidence="2">Uncharacterized protein</fullName>
    </submittedName>
</protein>
<keyword evidence="1" id="KW-0472">Membrane</keyword>
<sequence length="75" mass="8069">MSFADAVGVGVEGEVGGEGIAVMEGTVFASVSLLVPLFGFRGRLGRGKRRAEMEWKEKGEYYSADCPSVLWALLQ</sequence>
<name>A0A2J6SN69_9HELO</name>
<evidence type="ECO:0000256" key="1">
    <source>
        <dbReference type="SAM" id="Phobius"/>
    </source>
</evidence>
<keyword evidence="1" id="KW-0812">Transmembrane</keyword>
<dbReference type="AlphaFoldDB" id="A0A2J6SN69"/>
<organism evidence="2 3">
    <name type="scientific">Hyaloscypha bicolor E</name>
    <dbReference type="NCBI Taxonomy" id="1095630"/>
    <lineage>
        <taxon>Eukaryota</taxon>
        <taxon>Fungi</taxon>
        <taxon>Dikarya</taxon>
        <taxon>Ascomycota</taxon>
        <taxon>Pezizomycotina</taxon>
        <taxon>Leotiomycetes</taxon>
        <taxon>Helotiales</taxon>
        <taxon>Hyaloscyphaceae</taxon>
        <taxon>Hyaloscypha</taxon>
        <taxon>Hyaloscypha bicolor</taxon>
    </lineage>
</organism>
<dbReference type="RefSeq" id="XP_024729097.1">
    <property type="nucleotide sequence ID" value="XM_024881886.1"/>
</dbReference>
<feature type="transmembrane region" description="Helical" evidence="1">
    <location>
        <begin position="20"/>
        <end position="40"/>
    </location>
</feature>
<dbReference type="InParanoid" id="A0A2J6SN69"/>
<keyword evidence="3" id="KW-1185">Reference proteome</keyword>
<evidence type="ECO:0000313" key="2">
    <source>
        <dbReference type="EMBL" id="PMD52193.1"/>
    </source>
</evidence>
<dbReference type="Proteomes" id="UP000235371">
    <property type="component" value="Unassembled WGS sequence"/>
</dbReference>
<gene>
    <name evidence="2" type="ORF">K444DRAFT_621337</name>
</gene>
<reference evidence="2 3" key="1">
    <citation type="submission" date="2016-04" db="EMBL/GenBank/DDBJ databases">
        <title>A degradative enzymes factory behind the ericoid mycorrhizal symbiosis.</title>
        <authorList>
            <consortium name="DOE Joint Genome Institute"/>
            <person name="Martino E."/>
            <person name="Morin E."/>
            <person name="Grelet G."/>
            <person name="Kuo A."/>
            <person name="Kohler A."/>
            <person name="Daghino S."/>
            <person name="Barry K."/>
            <person name="Choi C."/>
            <person name="Cichocki N."/>
            <person name="Clum A."/>
            <person name="Copeland A."/>
            <person name="Hainaut M."/>
            <person name="Haridas S."/>
            <person name="Labutti K."/>
            <person name="Lindquist E."/>
            <person name="Lipzen A."/>
            <person name="Khouja H.-R."/>
            <person name="Murat C."/>
            <person name="Ohm R."/>
            <person name="Olson A."/>
            <person name="Spatafora J."/>
            <person name="Veneault-Fourrey C."/>
            <person name="Henrissat B."/>
            <person name="Grigoriev I."/>
            <person name="Martin F."/>
            <person name="Perotto S."/>
        </authorList>
    </citation>
    <scope>NUCLEOTIDE SEQUENCE [LARGE SCALE GENOMIC DNA]</scope>
    <source>
        <strain evidence="2 3">E</strain>
    </source>
</reference>
<dbReference type="EMBL" id="KZ613912">
    <property type="protein sequence ID" value="PMD52193.1"/>
    <property type="molecule type" value="Genomic_DNA"/>
</dbReference>
<proteinExistence type="predicted"/>